<accession>A0A1G1WF87</accession>
<dbReference type="EMBL" id="MHCT01000008">
    <property type="protein sequence ID" value="OGY26369.1"/>
    <property type="molecule type" value="Genomic_DNA"/>
</dbReference>
<name>A0A1G1WF87_9BACT</name>
<dbReference type="STRING" id="1802597.A2Z24_01130"/>
<feature type="compositionally biased region" description="Basic and acidic residues" evidence="1">
    <location>
        <begin position="27"/>
        <end position="37"/>
    </location>
</feature>
<evidence type="ECO:0000256" key="1">
    <source>
        <dbReference type="SAM" id="MobiDB-lite"/>
    </source>
</evidence>
<dbReference type="AlphaFoldDB" id="A0A1G1WF87"/>
<comment type="caution">
    <text evidence="2">The sequence shown here is derived from an EMBL/GenBank/DDBJ whole genome shotgun (WGS) entry which is preliminary data.</text>
</comment>
<feature type="region of interest" description="Disordered" evidence="1">
    <location>
        <begin position="1"/>
        <end position="64"/>
    </location>
</feature>
<reference evidence="2 3" key="1">
    <citation type="journal article" date="2016" name="Nat. Commun.">
        <title>Thousands of microbial genomes shed light on interconnected biogeochemical processes in an aquifer system.</title>
        <authorList>
            <person name="Anantharaman K."/>
            <person name="Brown C.T."/>
            <person name="Hug L.A."/>
            <person name="Sharon I."/>
            <person name="Castelle C.J."/>
            <person name="Probst A.J."/>
            <person name="Thomas B.C."/>
            <person name="Singh A."/>
            <person name="Wilkins M.J."/>
            <person name="Karaoz U."/>
            <person name="Brodie E.L."/>
            <person name="Williams K.H."/>
            <person name="Hubbard S.S."/>
            <person name="Banfield J.F."/>
        </authorList>
    </citation>
    <scope>NUCLEOTIDE SEQUENCE [LARGE SCALE GENOMIC DNA]</scope>
</reference>
<protein>
    <submittedName>
        <fullName evidence="2">Uncharacterized protein</fullName>
    </submittedName>
</protein>
<dbReference type="Proteomes" id="UP000177588">
    <property type="component" value="Unassembled WGS sequence"/>
</dbReference>
<gene>
    <name evidence="2" type="ORF">A2Z24_01130</name>
</gene>
<evidence type="ECO:0000313" key="3">
    <source>
        <dbReference type="Proteomes" id="UP000177588"/>
    </source>
</evidence>
<sequence>MELQKQEDPEPGDQEEEQHPSSQLPTKEGDLSFERRTSSLYPPAMTLEGRVEREVNRSRWGMND</sequence>
<evidence type="ECO:0000313" key="2">
    <source>
        <dbReference type="EMBL" id="OGY26369.1"/>
    </source>
</evidence>
<organism evidence="2 3">
    <name type="scientific">Candidatus Woykebacteria bacterium RBG_16_44_10</name>
    <dbReference type="NCBI Taxonomy" id="1802597"/>
    <lineage>
        <taxon>Bacteria</taxon>
        <taxon>Candidatus Woykeibacteriota</taxon>
    </lineage>
</organism>
<proteinExistence type="predicted"/>